<sequence>MDDVTTKFCVVYQFMVRAGCEAAFEQAWQDLTLAIREQCGGLGSRLHKTDDGWWLAYAQWPDRQTWEQAQARTTPVHPDAAQRMADAIEGRRPPILLQPQIDLLTPARASAPADEH</sequence>
<accession>A0A1Y1SBG3</accession>
<dbReference type="RefSeq" id="WP_206044913.1">
    <property type="nucleotide sequence ID" value="NZ_AQQV01000003.1"/>
</dbReference>
<keyword evidence="2" id="KW-0503">Monooxygenase</keyword>
<dbReference type="InterPro" id="IPR007138">
    <property type="entry name" value="ABM_dom"/>
</dbReference>
<keyword evidence="2" id="KW-0560">Oxidoreductase</keyword>
<dbReference type="GO" id="GO:0004497">
    <property type="term" value="F:monooxygenase activity"/>
    <property type="evidence" value="ECO:0007669"/>
    <property type="project" value="UniProtKB-KW"/>
</dbReference>
<dbReference type="Gene3D" id="3.30.70.100">
    <property type="match status" value="1"/>
</dbReference>
<dbReference type="Pfam" id="PF03992">
    <property type="entry name" value="ABM"/>
    <property type="match status" value="1"/>
</dbReference>
<dbReference type="Proteomes" id="UP000192342">
    <property type="component" value="Unassembled WGS sequence"/>
</dbReference>
<evidence type="ECO:0000259" key="1">
    <source>
        <dbReference type="Pfam" id="PF03992"/>
    </source>
</evidence>
<organism evidence="2 3">
    <name type="scientific">Oceanococcus atlanticus</name>
    <dbReference type="NCBI Taxonomy" id="1317117"/>
    <lineage>
        <taxon>Bacteria</taxon>
        <taxon>Pseudomonadati</taxon>
        <taxon>Pseudomonadota</taxon>
        <taxon>Gammaproteobacteria</taxon>
        <taxon>Chromatiales</taxon>
        <taxon>Oceanococcaceae</taxon>
        <taxon>Oceanococcus</taxon>
    </lineage>
</organism>
<feature type="domain" description="ABM" evidence="1">
    <location>
        <begin position="8"/>
        <end position="71"/>
    </location>
</feature>
<name>A0A1Y1SBG3_9GAMM</name>
<reference evidence="2 3" key="1">
    <citation type="submission" date="2013-04" db="EMBL/GenBank/DDBJ databases">
        <title>Oceanococcus atlanticus 22II-S10r2 Genome Sequencing.</title>
        <authorList>
            <person name="Lai Q."/>
            <person name="Li G."/>
            <person name="Shao Z."/>
        </authorList>
    </citation>
    <scope>NUCLEOTIDE SEQUENCE [LARGE SCALE GENOMIC DNA]</scope>
    <source>
        <strain evidence="2 3">22II-S10r2</strain>
    </source>
</reference>
<keyword evidence="3" id="KW-1185">Reference proteome</keyword>
<dbReference type="AlphaFoldDB" id="A0A1Y1SBG3"/>
<dbReference type="EMBL" id="AQQV01000003">
    <property type="protein sequence ID" value="ORE85969.1"/>
    <property type="molecule type" value="Genomic_DNA"/>
</dbReference>
<dbReference type="SUPFAM" id="SSF54909">
    <property type="entry name" value="Dimeric alpha+beta barrel"/>
    <property type="match status" value="1"/>
</dbReference>
<dbReference type="InterPro" id="IPR011008">
    <property type="entry name" value="Dimeric_a/b-barrel"/>
</dbReference>
<evidence type="ECO:0000313" key="2">
    <source>
        <dbReference type="EMBL" id="ORE85969.1"/>
    </source>
</evidence>
<gene>
    <name evidence="2" type="ORF">ATO7_11768</name>
</gene>
<protein>
    <submittedName>
        <fullName evidence="2">Antibiotic biosynthesis monooxygenase</fullName>
    </submittedName>
</protein>
<dbReference type="STRING" id="1317117.ATO7_11768"/>
<evidence type="ECO:0000313" key="3">
    <source>
        <dbReference type="Proteomes" id="UP000192342"/>
    </source>
</evidence>
<proteinExistence type="predicted"/>
<comment type="caution">
    <text evidence="2">The sequence shown here is derived from an EMBL/GenBank/DDBJ whole genome shotgun (WGS) entry which is preliminary data.</text>
</comment>